<evidence type="ECO:0000256" key="1">
    <source>
        <dbReference type="ARBA" id="ARBA00022723"/>
    </source>
</evidence>
<dbReference type="Pfam" id="PF00403">
    <property type="entry name" value="HMA"/>
    <property type="match status" value="1"/>
</dbReference>
<dbReference type="GO" id="GO:0006825">
    <property type="term" value="P:copper ion transport"/>
    <property type="evidence" value="ECO:0007669"/>
    <property type="project" value="InterPro"/>
</dbReference>
<keyword evidence="4" id="KW-1185">Reference proteome</keyword>
<proteinExistence type="predicted"/>
<dbReference type="Gene3D" id="3.30.70.100">
    <property type="match status" value="1"/>
</dbReference>
<dbReference type="KEGG" id="cpas:Clopa_3988"/>
<dbReference type="InterPro" id="IPR006121">
    <property type="entry name" value="HMA_dom"/>
</dbReference>
<reference evidence="3 4" key="1">
    <citation type="submission" date="2012-01" db="EMBL/GenBank/DDBJ databases">
        <title>Complete sequence of chromosome of Clostridium pasteurianum BC1.</title>
        <authorList>
            <consortium name="US DOE Joint Genome Institute"/>
            <person name="Lucas S."/>
            <person name="Han J."/>
            <person name="Lapidus A."/>
            <person name="Cheng J.-F."/>
            <person name="Goodwin L."/>
            <person name="Pitluck S."/>
            <person name="Peters L."/>
            <person name="Mikhailova N."/>
            <person name="Teshima H."/>
            <person name="Detter J.C."/>
            <person name="Han C."/>
            <person name="Tapia R."/>
            <person name="Land M."/>
            <person name="Hauser L."/>
            <person name="Kyrpides N."/>
            <person name="Ivanova N."/>
            <person name="Pagani I."/>
            <person name="Dunn J."/>
            <person name="Taghavi S."/>
            <person name="Francis A."/>
            <person name="van der Lelie D."/>
            <person name="Woyke T."/>
        </authorList>
    </citation>
    <scope>NUCLEOTIDE SEQUENCE [LARGE SCALE GENOMIC DNA]</scope>
    <source>
        <strain evidence="3 4">BC1</strain>
    </source>
</reference>
<sequence length="69" mass="7332">MKKKISIEGMSCGHCVKHVEEALKEIGADAINVSLENKFAEAEVGSIADEKIKAAIEDAGYDVVSIQAV</sequence>
<dbReference type="RefSeq" id="WP_015617008.1">
    <property type="nucleotide sequence ID" value="NC_021182.1"/>
</dbReference>
<dbReference type="SUPFAM" id="SSF55008">
    <property type="entry name" value="HMA, heavy metal-associated domain"/>
    <property type="match status" value="1"/>
</dbReference>
<accession>R4K853</accession>
<dbReference type="InterPro" id="IPR036163">
    <property type="entry name" value="HMA_dom_sf"/>
</dbReference>
<evidence type="ECO:0000259" key="2">
    <source>
        <dbReference type="PROSITE" id="PS50846"/>
    </source>
</evidence>
<dbReference type="InterPro" id="IPR017969">
    <property type="entry name" value="Heavy-metal-associated_CS"/>
</dbReference>
<dbReference type="HOGENOM" id="CLU_134973_10_4_9"/>
<dbReference type="GO" id="GO:0005507">
    <property type="term" value="F:copper ion binding"/>
    <property type="evidence" value="ECO:0007669"/>
    <property type="project" value="InterPro"/>
</dbReference>
<dbReference type="eggNOG" id="COG2608">
    <property type="taxonomic scope" value="Bacteria"/>
</dbReference>
<name>R4K853_CLOPA</name>
<dbReference type="STRING" id="86416.Clopa_3988"/>
<dbReference type="CDD" id="cd00371">
    <property type="entry name" value="HMA"/>
    <property type="match status" value="1"/>
</dbReference>
<feature type="domain" description="HMA" evidence="2">
    <location>
        <begin position="1"/>
        <end position="64"/>
    </location>
</feature>
<dbReference type="Proteomes" id="UP000013523">
    <property type="component" value="Chromosome"/>
</dbReference>
<dbReference type="AlphaFoldDB" id="R4K853"/>
<dbReference type="InterPro" id="IPR000428">
    <property type="entry name" value="Cu-bd"/>
</dbReference>
<keyword evidence="1" id="KW-0479">Metal-binding</keyword>
<dbReference type="PROSITE" id="PS50846">
    <property type="entry name" value="HMA_2"/>
    <property type="match status" value="1"/>
</dbReference>
<gene>
    <name evidence="3" type="ORF">Clopa_3988</name>
</gene>
<evidence type="ECO:0000313" key="3">
    <source>
        <dbReference type="EMBL" id="AGK98733.1"/>
    </source>
</evidence>
<dbReference type="EMBL" id="CP003261">
    <property type="protein sequence ID" value="AGK98733.1"/>
    <property type="molecule type" value="Genomic_DNA"/>
</dbReference>
<dbReference type="OrthoDB" id="9813965at2"/>
<protein>
    <submittedName>
        <fullName evidence="3">Copper chaperone</fullName>
    </submittedName>
</protein>
<dbReference type="PRINTS" id="PR00944">
    <property type="entry name" value="CUEXPORT"/>
</dbReference>
<dbReference type="PATRIC" id="fig|86416.3.peg.3984"/>
<evidence type="ECO:0000313" key="4">
    <source>
        <dbReference type="Proteomes" id="UP000013523"/>
    </source>
</evidence>
<organism evidence="3 4">
    <name type="scientific">Clostridium pasteurianum BC1</name>
    <dbReference type="NCBI Taxonomy" id="86416"/>
    <lineage>
        <taxon>Bacteria</taxon>
        <taxon>Bacillati</taxon>
        <taxon>Bacillota</taxon>
        <taxon>Clostridia</taxon>
        <taxon>Eubacteriales</taxon>
        <taxon>Clostridiaceae</taxon>
        <taxon>Clostridium</taxon>
    </lineage>
</organism>
<dbReference type="PROSITE" id="PS01047">
    <property type="entry name" value="HMA_1"/>
    <property type="match status" value="1"/>
</dbReference>